<evidence type="ECO:0000313" key="2">
    <source>
        <dbReference type="Proteomes" id="UP001060104"/>
    </source>
</evidence>
<dbReference type="Proteomes" id="UP001060104">
    <property type="component" value="Chromosome"/>
</dbReference>
<gene>
    <name evidence="1" type="ORF">NXY30_24995</name>
</gene>
<dbReference type="EMBL" id="CP103141">
    <property type="protein sequence ID" value="UVQ74191.1"/>
    <property type="molecule type" value="Genomic_DNA"/>
</dbReference>
<accession>A0ABY5T8Z1</accession>
<dbReference type="RefSeq" id="WP_055271827.1">
    <property type="nucleotide sequence ID" value="NZ_CABMFH010000058.1"/>
</dbReference>
<keyword evidence="2" id="KW-1185">Reference proteome</keyword>
<sequence>MLEEYCYGAVFNCSYLCHKILDNVGADKSATFMLATAPVEMEGLKLYKILTSNPITRPDRKYVRKKDKAQMEI</sequence>
<evidence type="ECO:0000313" key="1">
    <source>
        <dbReference type="EMBL" id="UVQ74191.1"/>
    </source>
</evidence>
<reference evidence="1" key="1">
    <citation type="submission" date="2022-08" db="EMBL/GenBank/DDBJ databases">
        <title>Genome Sequencing of Bacteroides fragilis Group Isolates with Nanopore Technology.</title>
        <authorList>
            <person name="Tisza M.J."/>
            <person name="Smith D."/>
            <person name="Dekker J.P."/>
        </authorList>
    </citation>
    <scope>NUCLEOTIDE SEQUENCE</scope>
    <source>
        <strain evidence="1">BFG-527</strain>
    </source>
</reference>
<protein>
    <submittedName>
        <fullName evidence="1">Uncharacterized protein</fullName>
    </submittedName>
</protein>
<proteinExistence type="predicted"/>
<name>A0ABY5T8Z1_9BACE</name>
<dbReference type="GeneID" id="69591414"/>
<organism evidence="1 2">
    <name type="scientific">Bacteroides faecis</name>
    <dbReference type="NCBI Taxonomy" id="674529"/>
    <lineage>
        <taxon>Bacteria</taxon>
        <taxon>Pseudomonadati</taxon>
        <taxon>Bacteroidota</taxon>
        <taxon>Bacteroidia</taxon>
        <taxon>Bacteroidales</taxon>
        <taxon>Bacteroidaceae</taxon>
        <taxon>Bacteroides</taxon>
    </lineage>
</organism>